<evidence type="ECO:0000259" key="9">
    <source>
        <dbReference type="PROSITE" id="PS50928"/>
    </source>
</evidence>
<comment type="subcellular location">
    <subcellularLocation>
        <location evidence="1">Cell inner membrane</location>
        <topology evidence="1">Multi-pass membrane protein</topology>
    </subcellularLocation>
    <subcellularLocation>
        <location evidence="8">Cell membrane</location>
        <topology evidence="8">Multi-pass membrane protein</topology>
    </subcellularLocation>
</comment>
<keyword evidence="5 8" id="KW-0812">Transmembrane</keyword>
<dbReference type="PANTHER" id="PTHR43357">
    <property type="entry name" value="INNER MEMBRANE ABC TRANSPORTER PERMEASE PROTEIN YDCV"/>
    <property type="match status" value="1"/>
</dbReference>
<feature type="domain" description="ABC transmembrane type-1" evidence="9">
    <location>
        <begin position="316"/>
        <end position="506"/>
    </location>
</feature>
<dbReference type="InterPro" id="IPR035906">
    <property type="entry name" value="MetI-like_sf"/>
</dbReference>
<feature type="transmembrane region" description="Helical" evidence="8">
    <location>
        <begin position="275"/>
        <end position="299"/>
    </location>
</feature>
<feature type="transmembrane region" description="Helical" evidence="8">
    <location>
        <begin position="354"/>
        <end position="376"/>
    </location>
</feature>
<feature type="transmembrane region" description="Helical" evidence="8">
    <location>
        <begin position="122"/>
        <end position="142"/>
    </location>
</feature>
<accession>A0ABM8HEZ7</accession>
<keyword evidence="2 8" id="KW-0813">Transport</keyword>
<protein>
    <submittedName>
        <fullName evidence="10">Iron ABC transporter permease</fullName>
    </submittedName>
</protein>
<feature type="transmembrane region" description="Helical" evidence="8">
    <location>
        <begin position="227"/>
        <end position="246"/>
    </location>
</feature>
<dbReference type="RefSeq" id="WP_289231491.1">
    <property type="nucleotide sequence ID" value="NZ_AP027735.1"/>
</dbReference>
<evidence type="ECO:0000313" key="10">
    <source>
        <dbReference type="EMBL" id="BDZ59523.1"/>
    </source>
</evidence>
<keyword evidence="4" id="KW-0997">Cell inner membrane</keyword>
<sequence length="516" mass="53596">MPASSRTHSPASRTGVAVPAAALVALVTILPIVVVGVRGLSIGFGAAAEYLVRPRVLELLGNTGALVAITVPAALVVGVTAAWLVERTSLPFAGVWRLLLLAPLAVPAFVSAYAWISVRPGFTGLWAAALVTTLAYYPFVFLPVAAMLRALDGADEDVARSLGLSRGRAVVRTVLPRLRPAICGGALLVALHLLAEFGVLEMMRFQTFTTAILQQYAVGYSDAQGSLLALVLAVLCVGVLLLEVLARGRRRVARVGSGTAQAPARVPLGRWTVPALLALAAVVALALVVPVALVARWVWAGIDDSVVDAGRLARVTLSSLGLAAAGGLAAVLAALPGAWLLSRRRGAAPMVLERVTFIASALPGVVVALALITLSIRWARPTYQTVGLLLLAYVILFLPRAMVSLRAGLAAAPPELSEASRSLGQGGAATFWRVVLPLALPSFLTGFVLVALAIVTELTATLLLAPTGTDTLALAFWASSDELDYAAAAPYAAMMIVLSAPLTLVLRQQIRTSGRA</sequence>
<feature type="transmembrane region" description="Helical" evidence="8">
    <location>
        <begin position="178"/>
        <end position="195"/>
    </location>
</feature>
<dbReference type="Gene3D" id="1.10.3720.10">
    <property type="entry name" value="MetI-like"/>
    <property type="match status" value="2"/>
</dbReference>
<feature type="domain" description="ABC transmembrane type-1" evidence="9">
    <location>
        <begin position="60"/>
        <end position="246"/>
    </location>
</feature>
<dbReference type="SUPFAM" id="SSF161098">
    <property type="entry name" value="MetI-like"/>
    <property type="match status" value="2"/>
</dbReference>
<feature type="transmembrane region" description="Helical" evidence="8">
    <location>
        <begin position="97"/>
        <end position="116"/>
    </location>
</feature>
<evidence type="ECO:0000256" key="1">
    <source>
        <dbReference type="ARBA" id="ARBA00004429"/>
    </source>
</evidence>
<feature type="transmembrane region" description="Helical" evidence="8">
    <location>
        <begin position="485"/>
        <end position="506"/>
    </location>
</feature>
<dbReference type="InterPro" id="IPR000515">
    <property type="entry name" value="MetI-like"/>
</dbReference>
<dbReference type="PANTHER" id="PTHR43357:SF3">
    <property type="entry name" value="FE(3+)-TRANSPORT SYSTEM PERMEASE PROTEIN FBPB 2"/>
    <property type="match status" value="1"/>
</dbReference>
<evidence type="ECO:0000256" key="4">
    <source>
        <dbReference type="ARBA" id="ARBA00022519"/>
    </source>
</evidence>
<dbReference type="EMBL" id="AP027735">
    <property type="protein sequence ID" value="BDZ59523.1"/>
    <property type="molecule type" value="Genomic_DNA"/>
</dbReference>
<comment type="similarity">
    <text evidence="8">Belongs to the binding-protein-dependent transport system permease family.</text>
</comment>
<evidence type="ECO:0000256" key="2">
    <source>
        <dbReference type="ARBA" id="ARBA00022448"/>
    </source>
</evidence>
<dbReference type="Pfam" id="PF00528">
    <property type="entry name" value="BPD_transp_1"/>
    <property type="match status" value="2"/>
</dbReference>
<feature type="transmembrane region" description="Helical" evidence="8">
    <location>
        <begin position="443"/>
        <end position="465"/>
    </location>
</feature>
<feature type="transmembrane region" description="Helical" evidence="8">
    <location>
        <begin position="21"/>
        <end position="44"/>
    </location>
</feature>
<evidence type="ECO:0000256" key="8">
    <source>
        <dbReference type="RuleBase" id="RU363032"/>
    </source>
</evidence>
<evidence type="ECO:0000256" key="6">
    <source>
        <dbReference type="ARBA" id="ARBA00022989"/>
    </source>
</evidence>
<dbReference type="CDD" id="cd06261">
    <property type="entry name" value="TM_PBP2"/>
    <property type="match status" value="2"/>
</dbReference>
<reference evidence="10" key="2">
    <citation type="submission" date="2023-02" db="EMBL/GenBank/DDBJ databases">
        <authorList>
            <person name="Sun Q."/>
            <person name="Mori K."/>
        </authorList>
    </citation>
    <scope>NUCLEOTIDE SEQUENCE</scope>
    <source>
        <strain evidence="10">NBRC 110608</strain>
    </source>
</reference>
<organism evidence="10">
    <name type="scientific">Barrientosiimonas endolithica</name>
    <dbReference type="NCBI Taxonomy" id="1535208"/>
    <lineage>
        <taxon>Bacteria</taxon>
        <taxon>Bacillati</taxon>
        <taxon>Actinomycetota</taxon>
        <taxon>Actinomycetes</taxon>
        <taxon>Micrococcales</taxon>
        <taxon>Dermacoccaceae</taxon>
        <taxon>Barrientosiimonas</taxon>
    </lineage>
</organism>
<feature type="transmembrane region" description="Helical" evidence="8">
    <location>
        <begin position="64"/>
        <end position="85"/>
    </location>
</feature>
<keyword evidence="7 8" id="KW-0472">Membrane</keyword>
<dbReference type="PROSITE" id="PS50928">
    <property type="entry name" value="ABC_TM1"/>
    <property type="match status" value="2"/>
</dbReference>
<evidence type="ECO:0000256" key="7">
    <source>
        <dbReference type="ARBA" id="ARBA00023136"/>
    </source>
</evidence>
<proteinExistence type="inferred from homology"/>
<evidence type="ECO:0000256" key="3">
    <source>
        <dbReference type="ARBA" id="ARBA00022475"/>
    </source>
</evidence>
<reference evidence="10" key="1">
    <citation type="journal article" date="2014" name="Int. J. Syst. Evol. Microbiol.">
        <title>Complete genome of a new Firmicutes species belonging to the dominant human colonic microbiota ('Ruminococcus bicirculans') reveals two chromosomes and a selective capacity to utilize plant glucans.</title>
        <authorList>
            <consortium name="NISC Comparative Sequencing Program"/>
            <person name="Wegmann U."/>
            <person name="Louis P."/>
            <person name="Goesmann A."/>
            <person name="Henrissat B."/>
            <person name="Duncan S.H."/>
            <person name="Flint H.J."/>
        </authorList>
    </citation>
    <scope>NUCLEOTIDE SEQUENCE</scope>
    <source>
        <strain evidence="10">NBRC 110608</strain>
    </source>
</reference>
<evidence type="ECO:0000256" key="5">
    <source>
        <dbReference type="ARBA" id="ARBA00022692"/>
    </source>
</evidence>
<name>A0ABM8HEZ7_9MICO</name>
<keyword evidence="3" id="KW-1003">Cell membrane</keyword>
<feature type="transmembrane region" description="Helical" evidence="8">
    <location>
        <begin position="319"/>
        <end position="342"/>
    </location>
</feature>
<keyword evidence="6 8" id="KW-1133">Transmembrane helix</keyword>
<feature type="transmembrane region" description="Helical" evidence="8">
    <location>
        <begin position="382"/>
        <end position="399"/>
    </location>
</feature>
<gene>
    <name evidence="10" type="ORF">GCM10025872_31800</name>
</gene>